<dbReference type="PROSITE" id="PS00135">
    <property type="entry name" value="TRYPSIN_SER"/>
    <property type="match status" value="1"/>
</dbReference>
<dbReference type="Pfam" id="PF00089">
    <property type="entry name" value="Trypsin"/>
    <property type="match status" value="1"/>
</dbReference>
<evidence type="ECO:0000256" key="2">
    <source>
        <dbReference type="ARBA" id="ARBA00022801"/>
    </source>
</evidence>
<feature type="domain" description="Peptidase S1" evidence="5">
    <location>
        <begin position="11"/>
        <end position="106"/>
    </location>
</feature>
<dbReference type="GO" id="GO:0004252">
    <property type="term" value="F:serine-type endopeptidase activity"/>
    <property type="evidence" value="ECO:0007669"/>
    <property type="project" value="InterPro"/>
</dbReference>
<organism evidence="6 7">
    <name type="scientific">Parnassius apollo</name>
    <name type="common">Apollo butterfly</name>
    <name type="synonym">Papilio apollo</name>
    <dbReference type="NCBI Taxonomy" id="110799"/>
    <lineage>
        <taxon>Eukaryota</taxon>
        <taxon>Metazoa</taxon>
        <taxon>Ecdysozoa</taxon>
        <taxon>Arthropoda</taxon>
        <taxon>Hexapoda</taxon>
        <taxon>Insecta</taxon>
        <taxon>Pterygota</taxon>
        <taxon>Neoptera</taxon>
        <taxon>Endopterygota</taxon>
        <taxon>Lepidoptera</taxon>
        <taxon>Glossata</taxon>
        <taxon>Ditrysia</taxon>
        <taxon>Papilionoidea</taxon>
        <taxon>Papilionidae</taxon>
        <taxon>Parnassiinae</taxon>
        <taxon>Parnassini</taxon>
        <taxon>Parnassius</taxon>
        <taxon>Parnassius</taxon>
    </lineage>
</organism>
<keyword evidence="4" id="KW-1015">Disulfide bond</keyword>
<proteinExistence type="predicted"/>
<name>A0A8S3VYH3_PARAO</name>
<dbReference type="InterPro" id="IPR033116">
    <property type="entry name" value="TRYPSIN_SER"/>
</dbReference>
<reference evidence="6" key="1">
    <citation type="submission" date="2021-04" db="EMBL/GenBank/DDBJ databases">
        <authorList>
            <person name="Tunstrom K."/>
        </authorList>
    </citation>
    <scope>NUCLEOTIDE SEQUENCE</scope>
</reference>
<dbReference type="PANTHER" id="PTHR24276:SF91">
    <property type="entry name" value="AT26814P-RELATED"/>
    <property type="match status" value="1"/>
</dbReference>
<keyword evidence="3" id="KW-0720">Serine protease</keyword>
<dbReference type="AlphaFoldDB" id="A0A8S3VYH3"/>
<gene>
    <name evidence="6" type="ORF">PAPOLLO_LOCUS372</name>
</gene>
<keyword evidence="7" id="KW-1185">Reference proteome</keyword>
<dbReference type="Proteomes" id="UP000691718">
    <property type="component" value="Unassembled WGS sequence"/>
</dbReference>
<keyword evidence="1" id="KW-0645">Protease</keyword>
<keyword evidence="2" id="KW-0378">Hydrolase</keyword>
<evidence type="ECO:0000256" key="4">
    <source>
        <dbReference type="ARBA" id="ARBA00023157"/>
    </source>
</evidence>
<evidence type="ECO:0000256" key="1">
    <source>
        <dbReference type="ARBA" id="ARBA00022670"/>
    </source>
</evidence>
<dbReference type="OrthoDB" id="6380398at2759"/>
<sequence>MLMPSCAVFTSCCVERESRVTKTESLVLKTATQRLLPPWLCARYGYLSAGMMCARSPYPNESPSSGDSGSALITDDFQQIGLVSFIFSDYPNTPIYTNVSYYYDWITRKSLILYCG</sequence>
<dbReference type="EMBL" id="CAJQZP010000008">
    <property type="protein sequence ID" value="CAG4931379.1"/>
    <property type="molecule type" value="Genomic_DNA"/>
</dbReference>
<evidence type="ECO:0000313" key="6">
    <source>
        <dbReference type="EMBL" id="CAG4931379.1"/>
    </source>
</evidence>
<evidence type="ECO:0000313" key="7">
    <source>
        <dbReference type="Proteomes" id="UP000691718"/>
    </source>
</evidence>
<protein>
    <submittedName>
        <fullName evidence="6">(apollo) hypothetical protein</fullName>
    </submittedName>
</protein>
<dbReference type="InterPro" id="IPR001254">
    <property type="entry name" value="Trypsin_dom"/>
</dbReference>
<accession>A0A8S3VYH3</accession>
<evidence type="ECO:0000259" key="5">
    <source>
        <dbReference type="Pfam" id="PF00089"/>
    </source>
</evidence>
<evidence type="ECO:0000256" key="3">
    <source>
        <dbReference type="ARBA" id="ARBA00022825"/>
    </source>
</evidence>
<comment type="caution">
    <text evidence="6">The sequence shown here is derived from an EMBL/GenBank/DDBJ whole genome shotgun (WGS) entry which is preliminary data.</text>
</comment>
<dbReference type="GO" id="GO:0006508">
    <property type="term" value="P:proteolysis"/>
    <property type="evidence" value="ECO:0007669"/>
    <property type="project" value="UniProtKB-KW"/>
</dbReference>
<dbReference type="InterPro" id="IPR050430">
    <property type="entry name" value="Peptidase_S1"/>
</dbReference>
<dbReference type="PANTHER" id="PTHR24276">
    <property type="entry name" value="POLYSERASE-RELATED"/>
    <property type="match status" value="1"/>
</dbReference>